<protein>
    <submittedName>
        <fullName evidence="2">Uncharacterized protein</fullName>
    </submittedName>
</protein>
<dbReference type="AlphaFoldDB" id="A0A9E7ZUF7"/>
<reference evidence="2" key="1">
    <citation type="submission" date="2022-08" db="EMBL/GenBank/DDBJ databases">
        <title>Complete Genome Sequences of 2 Bosea sp. soil isolates.</title>
        <authorList>
            <person name="Alvarez Arevalo M."/>
            <person name="Sterndorff E.B."/>
            <person name="Faurdal D."/>
            <person name="Joergensen T.S."/>
            <person name="Weber T."/>
        </authorList>
    </citation>
    <scope>NUCLEOTIDE SEQUENCE</scope>
    <source>
        <strain evidence="2">NBC_00436</strain>
    </source>
</reference>
<name>A0A9E7ZUF7_9HYPH</name>
<evidence type="ECO:0000256" key="1">
    <source>
        <dbReference type="SAM" id="Phobius"/>
    </source>
</evidence>
<proteinExistence type="predicted"/>
<keyword evidence="1" id="KW-0812">Transmembrane</keyword>
<gene>
    <name evidence="2" type="ORF">NWE54_22720</name>
</gene>
<accession>A0A9E7ZUF7</accession>
<keyword evidence="1" id="KW-0472">Membrane</keyword>
<evidence type="ECO:0000313" key="2">
    <source>
        <dbReference type="EMBL" id="UZF86557.1"/>
    </source>
</evidence>
<feature type="transmembrane region" description="Helical" evidence="1">
    <location>
        <begin position="230"/>
        <end position="248"/>
    </location>
</feature>
<organism evidence="2">
    <name type="scientific">Bosea sp. NBC_00436</name>
    <dbReference type="NCBI Taxonomy" id="2969620"/>
    <lineage>
        <taxon>Bacteria</taxon>
        <taxon>Pseudomonadati</taxon>
        <taxon>Pseudomonadota</taxon>
        <taxon>Alphaproteobacteria</taxon>
        <taxon>Hyphomicrobiales</taxon>
        <taxon>Boseaceae</taxon>
        <taxon>Bosea</taxon>
    </lineage>
</organism>
<sequence>MDESSVARSISVSDGRMAIDGSSTRYVQDAARRFRLSASGLRFVGGFESRDGRLEDSRRFLAEATVVDGSLRRAGFEGEAGPIALTLRPLSQAGEQPRLLLMLGYRDEDGVSLPFAEAFLAPAVFEALKADMLSGLAQELTLSATTSLWIREEDRGRGAGEGLDWYLGLDADGRSAQPARGFIETIEWRPSPLAVAAETAPAPAPAPAVVHEAEEDWHEGSADELRRINWSFRLLLLMLAFLLIIVAMK</sequence>
<dbReference type="EMBL" id="CP102774">
    <property type="protein sequence ID" value="UZF86557.1"/>
    <property type="molecule type" value="Genomic_DNA"/>
</dbReference>
<keyword evidence="1" id="KW-1133">Transmembrane helix</keyword>